<dbReference type="PROSITE" id="PS51296">
    <property type="entry name" value="RIESKE"/>
    <property type="match status" value="1"/>
</dbReference>
<dbReference type="GO" id="GO:0016020">
    <property type="term" value="C:membrane"/>
    <property type="evidence" value="ECO:0007669"/>
    <property type="project" value="UniProtKB-SubCell"/>
</dbReference>
<dbReference type="GO" id="GO:0046872">
    <property type="term" value="F:metal ion binding"/>
    <property type="evidence" value="ECO:0007669"/>
    <property type="project" value="UniProtKB-KW"/>
</dbReference>
<dbReference type="PANTHER" id="PTHR21266">
    <property type="entry name" value="IRON-SULFUR DOMAIN CONTAINING PROTEIN"/>
    <property type="match status" value="1"/>
</dbReference>
<keyword evidence="10" id="KW-0411">Iron-sulfur</keyword>
<dbReference type="Gene3D" id="3.90.380.10">
    <property type="entry name" value="Naphthalene 1,2-dioxygenase Alpha Subunit, Chain A, domain 1"/>
    <property type="match status" value="1"/>
</dbReference>
<sequence>CALMGPAQAFPAPGGSNTRPCTTELARAAYRECLVTAVSDASPLPEELPPAIPDYIPGDYARATLNNFCRLTNVARTRCFEDWSDQCPSETRSQLLDMVPRTVSTCEGQNLAQWFQDAFVSRLGDSVYVGCMSDTEQPIEYCYTQLGRDFTIEHEIDQLFTCVGQYIEANVTCNPFGVLSRVIFYLVVFAPLGTSPSPETLASLRCGVILDKMFWGVIHDGRLGPDLSDLKMCGYLIAAALLMYALYALLFKPINRIRKLHDLGYVAEGSFTLKETANFVRRRRQVGNLPPVYPNGWFGIMESFNLKVGESKAVNMVGQELAVFRDEKGVAHALNAYCPHIGAHLGIGGRVKGGCLECPFHGWQFRGEDGKCVHIPYGDTDKKLPDKSQVKSWPVAELNGWIYLWFHAEGLEPTWRLPEMEEITKGQWVFRGRTEHFINAHIEEIPENGADAFHLGHVHGCFVGASTDLRYMWNKLWGFAQHHWFAGWEALPEPDSHIGEMHVTHKMSIFGVHIAFMDVNVTARQIGPGVVYLMMNTLFGGAVLIHNVTPIGPMMQKVTHNLYVNWTFPAPFAKILLLCEARQIERDIMIWNNKHYEAKPLFVKSKEDSLIAKHRRWYSQFYSEHSPRLKFREETLEW</sequence>
<protein>
    <recommendedName>
        <fullName evidence="14">cholesterol 7-desaturase</fullName>
        <ecNumber evidence="14">1.14.19.21</ecNumber>
    </recommendedName>
</protein>
<keyword evidence="9" id="KW-0408">Iron</keyword>
<feature type="domain" description="Rieske" evidence="18">
    <location>
        <begin position="297"/>
        <end position="404"/>
    </location>
</feature>
<keyword evidence="11 17" id="KW-0472">Membrane</keyword>
<evidence type="ECO:0000256" key="10">
    <source>
        <dbReference type="ARBA" id="ARBA00023014"/>
    </source>
</evidence>
<organism evidence="19 20">
    <name type="scientific">Batillaria attramentaria</name>
    <dbReference type="NCBI Taxonomy" id="370345"/>
    <lineage>
        <taxon>Eukaryota</taxon>
        <taxon>Metazoa</taxon>
        <taxon>Spiralia</taxon>
        <taxon>Lophotrochozoa</taxon>
        <taxon>Mollusca</taxon>
        <taxon>Gastropoda</taxon>
        <taxon>Caenogastropoda</taxon>
        <taxon>Sorbeoconcha</taxon>
        <taxon>Cerithioidea</taxon>
        <taxon>Batillariidae</taxon>
        <taxon>Batillaria</taxon>
    </lineage>
</organism>
<evidence type="ECO:0000256" key="8">
    <source>
        <dbReference type="ARBA" id="ARBA00023002"/>
    </source>
</evidence>
<evidence type="ECO:0000256" key="14">
    <source>
        <dbReference type="ARBA" id="ARBA00026095"/>
    </source>
</evidence>
<comment type="caution">
    <text evidence="19">The sequence shown here is derived from an EMBL/GenBank/DDBJ whole genome shotgun (WGS) entry which is preliminary data.</text>
</comment>
<evidence type="ECO:0000256" key="13">
    <source>
        <dbReference type="ARBA" id="ARBA00025729"/>
    </source>
</evidence>
<comment type="catalytic activity">
    <reaction evidence="15">
        <text>cholesterol + NADH + O2 + H(+) = 7-dehydrocholesterol + NAD(+) + 2 H2O</text>
        <dbReference type="Rhea" id="RHEA:51644"/>
        <dbReference type="ChEBI" id="CHEBI:15377"/>
        <dbReference type="ChEBI" id="CHEBI:15378"/>
        <dbReference type="ChEBI" id="CHEBI:15379"/>
        <dbReference type="ChEBI" id="CHEBI:16113"/>
        <dbReference type="ChEBI" id="CHEBI:17759"/>
        <dbReference type="ChEBI" id="CHEBI:57540"/>
        <dbReference type="ChEBI" id="CHEBI:57945"/>
        <dbReference type="EC" id="1.14.19.21"/>
    </reaction>
    <physiologicalReaction direction="left-to-right" evidence="15">
        <dbReference type="Rhea" id="RHEA:51645"/>
    </physiologicalReaction>
</comment>
<dbReference type="GO" id="GO:0170056">
    <property type="term" value="F:cholesterol 7-desaturase [NAD(P)H] activity"/>
    <property type="evidence" value="ECO:0007669"/>
    <property type="project" value="UniProtKB-EC"/>
</dbReference>
<evidence type="ECO:0000256" key="11">
    <source>
        <dbReference type="ARBA" id="ARBA00023136"/>
    </source>
</evidence>
<dbReference type="InterPro" id="IPR050584">
    <property type="entry name" value="Cholesterol_7-desaturase"/>
</dbReference>
<dbReference type="EMBL" id="JACVVK020000409">
    <property type="protein sequence ID" value="KAK7475347.1"/>
    <property type="molecule type" value="Genomic_DNA"/>
</dbReference>
<dbReference type="AlphaFoldDB" id="A0ABD0JKA2"/>
<evidence type="ECO:0000256" key="16">
    <source>
        <dbReference type="ARBA" id="ARBA00049548"/>
    </source>
</evidence>
<dbReference type="Proteomes" id="UP001519460">
    <property type="component" value="Unassembled WGS sequence"/>
</dbReference>
<keyword evidence="20" id="KW-1185">Reference proteome</keyword>
<evidence type="ECO:0000313" key="20">
    <source>
        <dbReference type="Proteomes" id="UP001519460"/>
    </source>
</evidence>
<feature type="non-terminal residue" evidence="19">
    <location>
        <position position="1"/>
    </location>
</feature>
<feature type="transmembrane region" description="Helical" evidence="17">
    <location>
        <begin position="234"/>
        <end position="251"/>
    </location>
</feature>
<dbReference type="CDD" id="cd03469">
    <property type="entry name" value="Rieske_RO_Alpha_N"/>
    <property type="match status" value="1"/>
</dbReference>
<dbReference type="Gene3D" id="2.102.10.10">
    <property type="entry name" value="Rieske [2Fe-2S] iron-sulphur domain"/>
    <property type="match status" value="1"/>
</dbReference>
<evidence type="ECO:0000256" key="7">
    <source>
        <dbReference type="ARBA" id="ARBA00022989"/>
    </source>
</evidence>
<gene>
    <name evidence="19" type="ORF">BaRGS_00033423</name>
</gene>
<dbReference type="GO" id="GO:0051537">
    <property type="term" value="F:2 iron, 2 sulfur cluster binding"/>
    <property type="evidence" value="ECO:0007669"/>
    <property type="project" value="UniProtKB-KW"/>
</dbReference>
<evidence type="ECO:0000256" key="17">
    <source>
        <dbReference type="SAM" id="Phobius"/>
    </source>
</evidence>
<dbReference type="InterPro" id="IPR045605">
    <property type="entry name" value="KshA-like_C"/>
</dbReference>
<comment type="similarity">
    <text evidence="13">Belongs to the cholesterol 7-desaturase family.</text>
</comment>
<dbReference type="PANTHER" id="PTHR21266:SF32">
    <property type="entry name" value="CHOLESTEROL 7-DESATURASE NVD"/>
    <property type="match status" value="1"/>
</dbReference>
<evidence type="ECO:0000256" key="3">
    <source>
        <dbReference type="ARBA" id="ARBA00004972"/>
    </source>
</evidence>
<name>A0ABD0JKA2_9CAEN</name>
<evidence type="ECO:0000256" key="12">
    <source>
        <dbReference type="ARBA" id="ARBA00025712"/>
    </source>
</evidence>
<keyword evidence="7 17" id="KW-1133">Transmembrane helix</keyword>
<comment type="catalytic activity">
    <reaction evidence="16">
        <text>cholesterol + NADPH + O2 + H(+) = 7-dehydrocholesterol + NADP(+) + 2 H2O</text>
        <dbReference type="Rhea" id="RHEA:45024"/>
        <dbReference type="ChEBI" id="CHEBI:15377"/>
        <dbReference type="ChEBI" id="CHEBI:15378"/>
        <dbReference type="ChEBI" id="CHEBI:15379"/>
        <dbReference type="ChEBI" id="CHEBI:16113"/>
        <dbReference type="ChEBI" id="CHEBI:17759"/>
        <dbReference type="ChEBI" id="CHEBI:57783"/>
        <dbReference type="ChEBI" id="CHEBI:58349"/>
        <dbReference type="EC" id="1.14.19.21"/>
    </reaction>
    <physiologicalReaction direction="left-to-right" evidence="16">
        <dbReference type="Rhea" id="RHEA:45025"/>
    </physiologicalReaction>
</comment>
<dbReference type="SUPFAM" id="SSF50022">
    <property type="entry name" value="ISP domain"/>
    <property type="match status" value="1"/>
</dbReference>
<keyword evidence="8" id="KW-0560">Oxidoreductase</keyword>
<dbReference type="EC" id="1.14.19.21" evidence="14"/>
<comment type="cofactor">
    <cofactor evidence="1">
        <name>Fe cation</name>
        <dbReference type="ChEBI" id="CHEBI:24875"/>
    </cofactor>
</comment>
<reference evidence="19 20" key="1">
    <citation type="journal article" date="2023" name="Sci. Data">
        <title>Genome assembly of the Korean intertidal mud-creeper Batillaria attramentaria.</title>
        <authorList>
            <person name="Patra A.K."/>
            <person name="Ho P.T."/>
            <person name="Jun S."/>
            <person name="Lee S.J."/>
            <person name="Kim Y."/>
            <person name="Won Y.J."/>
        </authorList>
    </citation>
    <scope>NUCLEOTIDE SEQUENCE [LARGE SCALE GENOMIC DNA]</scope>
    <source>
        <strain evidence="19">Wonlab-2016</strain>
    </source>
</reference>
<comment type="pathway">
    <text evidence="12">Steroid hormone biosynthesis; dafachronic acid biosynthesis.</text>
</comment>
<dbReference type="InterPro" id="IPR017941">
    <property type="entry name" value="Rieske_2Fe-2S"/>
</dbReference>
<evidence type="ECO:0000259" key="18">
    <source>
        <dbReference type="PROSITE" id="PS51296"/>
    </source>
</evidence>
<evidence type="ECO:0000313" key="19">
    <source>
        <dbReference type="EMBL" id="KAK7475347.1"/>
    </source>
</evidence>
<evidence type="ECO:0000256" key="2">
    <source>
        <dbReference type="ARBA" id="ARBA00004370"/>
    </source>
</evidence>
<keyword evidence="5" id="KW-0001">2Fe-2S</keyword>
<evidence type="ECO:0000256" key="4">
    <source>
        <dbReference type="ARBA" id="ARBA00022692"/>
    </source>
</evidence>
<dbReference type="InterPro" id="IPR036922">
    <property type="entry name" value="Rieske_2Fe-2S_sf"/>
</dbReference>
<dbReference type="Pfam" id="PF19298">
    <property type="entry name" value="KshA_C"/>
    <property type="match status" value="1"/>
</dbReference>
<dbReference type="Pfam" id="PF00355">
    <property type="entry name" value="Rieske"/>
    <property type="match status" value="1"/>
</dbReference>
<keyword evidence="4 17" id="KW-0812">Transmembrane</keyword>
<evidence type="ECO:0000256" key="6">
    <source>
        <dbReference type="ARBA" id="ARBA00022723"/>
    </source>
</evidence>
<accession>A0ABD0JKA2</accession>
<keyword evidence="6" id="KW-0479">Metal-binding</keyword>
<evidence type="ECO:0000256" key="1">
    <source>
        <dbReference type="ARBA" id="ARBA00001962"/>
    </source>
</evidence>
<proteinExistence type="inferred from homology"/>
<comment type="pathway">
    <text evidence="3">Hormone biosynthesis.</text>
</comment>
<evidence type="ECO:0000256" key="9">
    <source>
        <dbReference type="ARBA" id="ARBA00023004"/>
    </source>
</evidence>
<evidence type="ECO:0000256" key="15">
    <source>
        <dbReference type="ARBA" id="ARBA00047853"/>
    </source>
</evidence>
<comment type="subcellular location">
    <subcellularLocation>
        <location evidence="2">Membrane</location>
    </subcellularLocation>
</comment>
<evidence type="ECO:0000256" key="5">
    <source>
        <dbReference type="ARBA" id="ARBA00022714"/>
    </source>
</evidence>